<keyword evidence="7 9" id="KW-0067">ATP-binding</keyword>
<feature type="active site" evidence="9">
    <location>
        <position position="135"/>
    </location>
</feature>
<accession>A0A4Q1JHN1</accession>
<evidence type="ECO:0000259" key="10">
    <source>
        <dbReference type="Pfam" id="PF00288"/>
    </source>
</evidence>
<evidence type="ECO:0000256" key="6">
    <source>
        <dbReference type="ARBA" id="ARBA00022777"/>
    </source>
</evidence>
<dbReference type="GO" id="GO:0005524">
    <property type="term" value="F:ATP binding"/>
    <property type="evidence" value="ECO:0007669"/>
    <property type="project" value="UniProtKB-UniRule"/>
</dbReference>
<dbReference type="PANTHER" id="PTHR43527">
    <property type="entry name" value="4-DIPHOSPHOCYTIDYL-2-C-METHYL-D-ERYTHRITOL KINASE, CHLOROPLASTIC"/>
    <property type="match status" value="1"/>
</dbReference>
<dbReference type="SUPFAM" id="SSF55060">
    <property type="entry name" value="GHMP Kinase, C-terminal domain"/>
    <property type="match status" value="1"/>
</dbReference>
<reference evidence="12 13" key="1">
    <citation type="submission" date="2019-01" db="EMBL/GenBank/DDBJ databases">
        <title>Ancylomarina salipaludis sp. nov., isolated from a salt marsh.</title>
        <authorList>
            <person name="Yoon J.-H."/>
        </authorList>
    </citation>
    <scope>NUCLEOTIDE SEQUENCE [LARGE SCALE GENOMIC DNA]</scope>
    <source>
        <strain evidence="12 13">SHSM-M15</strain>
    </source>
</reference>
<dbReference type="PANTHER" id="PTHR43527:SF2">
    <property type="entry name" value="4-DIPHOSPHOCYTIDYL-2-C-METHYL-D-ERYTHRITOL KINASE, CHLOROPLASTIC"/>
    <property type="match status" value="1"/>
</dbReference>
<evidence type="ECO:0000256" key="9">
    <source>
        <dbReference type="HAMAP-Rule" id="MF_00061"/>
    </source>
</evidence>
<evidence type="ECO:0000256" key="3">
    <source>
        <dbReference type="ARBA" id="ARBA00017473"/>
    </source>
</evidence>
<dbReference type="EC" id="2.7.1.148" evidence="2 9"/>
<dbReference type="GO" id="GO:0016114">
    <property type="term" value="P:terpenoid biosynthetic process"/>
    <property type="evidence" value="ECO:0007669"/>
    <property type="project" value="UniProtKB-UniRule"/>
</dbReference>
<dbReference type="OrthoDB" id="9809438at2"/>
<comment type="function">
    <text evidence="9">Catalyzes the phosphorylation of the position 2 hydroxy group of 4-diphosphocytidyl-2C-methyl-D-erythritol.</text>
</comment>
<dbReference type="GO" id="GO:0050515">
    <property type="term" value="F:4-(cytidine 5'-diphospho)-2-C-methyl-D-erythritol kinase activity"/>
    <property type="evidence" value="ECO:0007669"/>
    <property type="project" value="UniProtKB-UniRule"/>
</dbReference>
<feature type="active site" evidence="9">
    <location>
        <position position="8"/>
    </location>
</feature>
<dbReference type="Proteomes" id="UP000289703">
    <property type="component" value="Unassembled WGS sequence"/>
</dbReference>
<name>A0A4Q1JHN1_9BACT</name>
<feature type="binding site" evidence="9">
    <location>
        <begin position="93"/>
        <end position="103"/>
    </location>
    <ligand>
        <name>ATP</name>
        <dbReference type="ChEBI" id="CHEBI:30616"/>
    </ligand>
</feature>
<keyword evidence="6 9" id="KW-0418">Kinase</keyword>
<dbReference type="EMBL" id="SAXA01000024">
    <property type="protein sequence ID" value="RXQ87498.1"/>
    <property type="molecule type" value="Genomic_DNA"/>
</dbReference>
<dbReference type="InterPro" id="IPR013750">
    <property type="entry name" value="GHMP_kinase_C_dom"/>
</dbReference>
<evidence type="ECO:0000256" key="1">
    <source>
        <dbReference type="ARBA" id="ARBA00009684"/>
    </source>
</evidence>
<dbReference type="UniPathway" id="UPA00056">
    <property type="reaction ID" value="UER00094"/>
</dbReference>
<evidence type="ECO:0000256" key="4">
    <source>
        <dbReference type="ARBA" id="ARBA00022679"/>
    </source>
</evidence>
<feature type="domain" description="GHMP kinase C-terminal" evidence="11">
    <location>
        <begin position="207"/>
        <end position="256"/>
    </location>
</feature>
<dbReference type="RefSeq" id="WP_129255765.1">
    <property type="nucleotide sequence ID" value="NZ_SAXA01000024.1"/>
</dbReference>
<feature type="domain" description="GHMP kinase N-terminal" evidence="10">
    <location>
        <begin position="66"/>
        <end position="140"/>
    </location>
</feature>
<dbReference type="InterPro" id="IPR014721">
    <property type="entry name" value="Ribsml_uS5_D2-typ_fold_subgr"/>
</dbReference>
<evidence type="ECO:0000256" key="2">
    <source>
        <dbReference type="ARBA" id="ARBA00012052"/>
    </source>
</evidence>
<keyword evidence="5 9" id="KW-0547">Nucleotide-binding</keyword>
<comment type="pathway">
    <text evidence="9">Isoprenoid biosynthesis; isopentenyl diphosphate biosynthesis via DXP pathway; isopentenyl diphosphate from 1-deoxy-D-xylulose 5-phosphate: step 3/6.</text>
</comment>
<evidence type="ECO:0000313" key="13">
    <source>
        <dbReference type="Proteomes" id="UP000289703"/>
    </source>
</evidence>
<evidence type="ECO:0000256" key="8">
    <source>
        <dbReference type="ARBA" id="ARBA00032554"/>
    </source>
</evidence>
<evidence type="ECO:0000256" key="7">
    <source>
        <dbReference type="ARBA" id="ARBA00022840"/>
    </source>
</evidence>
<keyword evidence="13" id="KW-1185">Reference proteome</keyword>
<protein>
    <recommendedName>
        <fullName evidence="3 9">4-diphosphocytidyl-2-C-methyl-D-erythritol kinase</fullName>
        <shortName evidence="9">CMK</shortName>
        <ecNumber evidence="2 9">2.7.1.148</ecNumber>
    </recommendedName>
    <alternativeName>
        <fullName evidence="8 9">4-(cytidine-5'-diphospho)-2-C-methyl-D-erythritol kinase</fullName>
    </alternativeName>
</protein>
<evidence type="ECO:0000259" key="11">
    <source>
        <dbReference type="Pfam" id="PF08544"/>
    </source>
</evidence>
<keyword evidence="4 9" id="KW-0808">Transferase</keyword>
<comment type="catalytic activity">
    <reaction evidence="9">
        <text>4-CDP-2-C-methyl-D-erythritol + ATP = 4-CDP-2-C-methyl-D-erythritol 2-phosphate + ADP + H(+)</text>
        <dbReference type="Rhea" id="RHEA:18437"/>
        <dbReference type="ChEBI" id="CHEBI:15378"/>
        <dbReference type="ChEBI" id="CHEBI:30616"/>
        <dbReference type="ChEBI" id="CHEBI:57823"/>
        <dbReference type="ChEBI" id="CHEBI:57919"/>
        <dbReference type="ChEBI" id="CHEBI:456216"/>
        <dbReference type="EC" id="2.7.1.148"/>
    </reaction>
</comment>
<dbReference type="PIRSF" id="PIRSF010376">
    <property type="entry name" value="IspE"/>
    <property type="match status" value="1"/>
</dbReference>
<proteinExistence type="inferred from homology"/>
<comment type="similarity">
    <text evidence="1 9">Belongs to the GHMP kinase family. IspE subfamily.</text>
</comment>
<dbReference type="SUPFAM" id="SSF54211">
    <property type="entry name" value="Ribosomal protein S5 domain 2-like"/>
    <property type="match status" value="1"/>
</dbReference>
<dbReference type="HAMAP" id="MF_00061">
    <property type="entry name" value="IspE"/>
    <property type="match status" value="1"/>
</dbReference>
<dbReference type="NCBIfam" id="TIGR00154">
    <property type="entry name" value="ispE"/>
    <property type="match status" value="1"/>
</dbReference>
<dbReference type="Gene3D" id="3.30.70.890">
    <property type="entry name" value="GHMP kinase, C-terminal domain"/>
    <property type="match status" value="1"/>
</dbReference>
<sequence>MLTYSNAKINIGLNIVEKRKDGFHNLETIFFPIAMRDAIEIADSKGNADYTFSASGIPIDIDASENIVVKAYELIRAKYNFPAQDIHLHKSIPFGAGLGGGSANAAYMIKLLNQKFNLGMTESEMEGWVSQLGSDCAFFIKNKPAFAFEKGDKLCSIDLDLSGFHILLIKPDIHISTAEAYANIKPNKPEKSLQQLIQEPIENWKTTIKNDFEDSIFPKYPLLAEIKKELYEQGAIYAAMSGSGSSLFGIFKNDPQILPQWEEHFCWENRL</sequence>
<dbReference type="InterPro" id="IPR020568">
    <property type="entry name" value="Ribosomal_Su5_D2-typ_SF"/>
</dbReference>
<dbReference type="InterPro" id="IPR006204">
    <property type="entry name" value="GHMP_kinase_N_dom"/>
</dbReference>
<evidence type="ECO:0000313" key="12">
    <source>
        <dbReference type="EMBL" id="RXQ87498.1"/>
    </source>
</evidence>
<dbReference type="AlphaFoldDB" id="A0A4Q1JHN1"/>
<evidence type="ECO:0000256" key="5">
    <source>
        <dbReference type="ARBA" id="ARBA00022741"/>
    </source>
</evidence>
<comment type="caution">
    <text evidence="12">The sequence shown here is derived from an EMBL/GenBank/DDBJ whole genome shotgun (WGS) entry which is preliminary data.</text>
</comment>
<dbReference type="Pfam" id="PF00288">
    <property type="entry name" value="GHMP_kinases_N"/>
    <property type="match status" value="1"/>
</dbReference>
<keyword evidence="9" id="KW-0414">Isoprene biosynthesis</keyword>
<dbReference type="Gene3D" id="3.30.230.10">
    <property type="match status" value="1"/>
</dbReference>
<gene>
    <name evidence="9" type="primary">ispE</name>
    <name evidence="12" type="ORF">EO244_16385</name>
</gene>
<dbReference type="InterPro" id="IPR036554">
    <property type="entry name" value="GHMP_kinase_C_sf"/>
</dbReference>
<dbReference type="Pfam" id="PF08544">
    <property type="entry name" value="GHMP_kinases_C"/>
    <property type="match status" value="1"/>
</dbReference>
<dbReference type="GO" id="GO:0019288">
    <property type="term" value="P:isopentenyl diphosphate biosynthetic process, methylerythritol 4-phosphate pathway"/>
    <property type="evidence" value="ECO:0007669"/>
    <property type="project" value="UniProtKB-UniRule"/>
</dbReference>
<organism evidence="12 13">
    <name type="scientific">Ancylomarina salipaludis</name>
    <dbReference type="NCBI Taxonomy" id="2501299"/>
    <lineage>
        <taxon>Bacteria</taxon>
        <taxon>Pseudomonadati</taxon>
        <taxon>Bacteroidota</taxon>
        <taxon>Bacteroidia</taxon>
        <taxon>Marinilabiliales</taxon>
        <taxon>Marinifilaceae</taxon>
        <taxon>Ancylomarina</taxon>
    </lineage>
</organism>
<dbReference type="InterPro" id="IPR004424">
    <property type="entry name" value="IspE"/>
</dbReference>